<evidence type="ECO:0000256" key="2">
    <source>
        <dbReference type="ARBA" id="ARBA00022692"/>
    </source>
</evidence>
<evidence type="ECO:0000256" key="4">
    <source>
        <dbReference type="ARBA" id="ARBA00023136"/>
    </source>
</evidence>
<organism evidence="8 9">
    <name type="scientific">Planctomyces bekefii</name>
    <dbReference type="NCBI Taxonomy" id="1653850"/>
    <lineage>
        <taxon>Bacteria</taxon>
        <taxon>Pseudomonadati</taxon>
        <taxon>Planctomycetota</taxon>
        <taxon>Planctomycetia</taxon>
        <taxon>Planctomycetales</taxon>
        <taxon>Planctomycetaceae</taxon>
        <taxon>Planctomyces</taxon>
    </lineage>
</organism>
<dbReference type="PROSITE" id="PS50850">
    <property type="entry name" value="MFS"/>
    <property type="match status" value="1"/>
</dbReference>
<proteinExistence type="predicted"/>
<name>A0A5C6M9R5_9PLAN</name>
<feature type="transmembrane region" description="Helical" evidence="6">
    <location>
        <begin position="279"/>
        <end position="299"/>
    </location>
</feature>
<dbReference type="Pfam" id="PF07690">
    <property type="entry name" value="MFS_1"/>
    <property type="match status" value="1"/>
</dbReference>
<evidence type="ECO:0000256" key="5">
    <source>
        <dbReference type="SAM" id="MobiDB-lite"/>
    </source>
</evidence>
<protein>
    <recommendedName>
        <fullName evidence="7">Major facilitator superfamily (MFS) profile domain-containing protein</fullName>
    </recommendedName>
</protein>
<feature type="transmembrane region" description="Helical" evidence="6">
    <location>
        <begin position="59"/>
        <end position="75"/>
    </location>
</feature>
<feature type="non-terminal residue" evidence="8">
    <location>
        <position position="359"/>
    </location>
</feature>
<dbReference type="InterPro" id="IPR050382">
    <property type="entry name" value="MFS_Na/Anion_cotransporter"/>
</dbReference>
<dbReference type="InterPro" id="IPR020846">
    <property type="entry name" value="MFS_dom"/>
</dbReference>
<sequence length="359" mass="39231">MPSTQENPFEPAQIRQPAGHIRYVVLAWLCALSGILYLDRICISAALGRISEELQISNTGGSFVLMAFTLAYGLFEVPTGRWGDTWGARKVLTRISLWWSVFTVLTGLCNGLTSLIIVRFLFGAGEACAFPNAARFVSRWFPIHERGRVQGILLAASQTGGAIAPWLAAALIERIGWRLTFAAFGSIGFVWAAGFWFWFRDEPSQHPSVDPLEQQLIAAGTQTQINPGPVPWALVFASPSVRMLSAIMVCASFNSYIYFSWFPRYLEKGRGLTPADAGMMTSVVLACAAAGTFFGGWLVDRLQISKYPARSRVAGPPPHFSPPLHCWRPHCSAQITESRSCSPAAPASPRRQHSPSGGP</sequence>
<feature type="transmembrane region" description="Helical" evidence="6">
    <location>
        <begin position="175"/>
        <end position="199"/>
    </location>
</feature>
<feature type="transmembrane region" description="Helical" evidence="6">
    <location>
        <begin position="20"/>
        <end position="38"/>
    </location>
</feature>
<dbReference type="Gene3D" id="1.20.1250.20">
    <property type="entry name" value="MFS general substrate transporter like domains"/>
    <property type="match status" value="2"/>
</dbReference>
<evidence type="ECO:0000313" key="9">
    <source>
        <dbReference type="Proteomes" id="UP000321083"/>
    </source>
</evidence>
<feature type="region of interest" description="Disordered" evidence="5">
    <location>
        <begin position="340"/>
        <end position="359"/>
    </location>
</feature>
<dbReference type="GO" id="GO:0016020">
    <property type="term" value="C:membrane"/>
    <property type="evidence" value="ECO:0007669"/>
    <property type="project" value="UniProtKB-SubCell"/>
</dbReference>
<comment type="caution">
    <text evidence="8">The sequence shown here is derived from an EMBL/GenBank/DDBJ whole genome shotgun (WGS) entry which is preliminary data.</text>
</comment>
<dbReference type="InterPro" id="IPR036259">
    <property type="entry name" value="MFS_trans_sf"/>
</dbReference>
<keyword evidence="2 6" id="KW-0812">Transmembrane</keyword>
<evidence type="ECO:0000313" key="8">
    <source>
        <dbReference type="EMBL" id="TWW11540.1"/>
    </source>
</evidence>
<gene>
    <name evidence="8" type="ORF">E3A20_04460</name>
</gene>
<feature type="transmembrane region" description="Helical" evidence="6">
    <location>
        <begin position="241"/>
        <end position="259"/>
    </location>
</feature>
<dbReference type="AlphaFoldDB" id="A0A5C6M9R5"/>
<dbReference type="PANTHER" id="PTHR11662">
    <property type="entry name" value="SOLUTE CARRIER FAMILY 17"/>
    <property type="match status" value="1"/>
</dbReference>
<feature type="transmembrane region" description="Helical" evidence="6">
    <location>
        <begin position="95"/>
        <end position="122"/>
    </location>
</feature>
<feature type="domain" description="Major facilitator superfamily (MFS) profile" evidence="7">
    <location>
        <begin position="25"/>
        <end position="359"/>
    </location>
</feature>
<reference evidence="8 9" key="1">
    <citation type="submission" date="2019-08" db="EMBL/GenBank/DDBJ databases">
        <title>100 year-old enigma solved: identification of Planctomyces bekefii, the type genus and species of the phylum Planctomycetes.</title>
        <authorList>
            <person name="Svetlana D.N."/>
            <person name="Overmann J."/>
        </authorList>
    </citation>
    <scope>NUCLEOTIDE SEQUENCE [LARGE SCALE GENOMIC DNA]</scope>
    <source>
        <strain evidence="8">Phe10_nw2017</strain>
    </source>
</reference>
<comment type="subcellular location">
    <subcellularLocation>
        <location evidence="1">Membrane</location>
        <topology evidence="1">Multi-pass membrane protein</topology>
    </subcellularLocation>
</comment>
<accession>A0A5C6M9R5</accession>
<reference evidence="8 9" key="2">
    <citation type="submission" date="2019-08" db="EMBL/GenBank/DDBJ databases">
        <authorList>
            <person name="Henke P."/>
        </authorList>
    </citation>
    <scope>NUCLEOTIDE SEQUENCE [LARGE SCALE GENOMIC DNA]</scope>
    <source>
        <strain evidence="8">Phe10_nw2017</strain>
    </source>
</reference>
<dbReference type="GO" id="GO:0022857">
    <property type="term" value="F:transmembrane transporter activity"/>
    <property type="evidence" value="ECO:0007669"/>
    <property type="project" value="InterPro"/>
</dbReference>
<dbReference type="PANTHER" id="PTHR11662:SF399">
    <property type="entry name" value="FI19708P1-RELATED"/>
    <property type="match status" value="1"/>
</dbReference>
<evidence type="ECO:0000256" key="3">
    <source>
        <dbReference type="ARBA" id="ARBA00022989"/>
    </source>
</evidence>
<evidence type="ECO:0000256" key="6">
    <source>
        <dbReference type="SAM" id="Phobius"/>
    </source>
</evidence>
<keyword evidence="9" id="KW-1185">Reference proteome</keyword>
<keyword evidence="4 6" id="KW-0472">Membrane</keyword>
<evidence type="ECO:0000259" key="7">
    <source>
        <dbReference type="PROSITE" id="PS50850"/>
    </source>
</evidence>
<dbReference type="SUPFAM" id="SSF103473">
    <property type="entry name" value="MFS general substrate transporter"/>
    <property type="match status" value="1"/>
</dbReference>
<evidence type="ECO:0000256" key="1">
    <source>
        <dbReference type="ARBA" id="ARBA00004141"/>
    </source>
</evidence>
<keyword evidence="3 6" id="KW-1133">Transmembrane helix</keyword>
<dbReference type="EMBL" id="SRHE01000053">
    <property type="protein sequence ID" value="TWW11540.1"/>
    <property type="molecule type" value="Genomic_DNA"/>
</dbReference>
<dbReference type="Proteomes" id="UP000321083">
    <property type="component" value="Unassembled WGS sequence"/>
</dbReference>
<feature type="transmembrane region" description="Helical" evidence="6">
    <location>
        <begin position="149"/>
        <end position="169"/>
    </location>
</feature>
<dbReference type="InterPro" id="IPR011701">
    <property type="entry name" value="MFS"/>
</dbReference>